<dbReference type="EMBL" id="MU003511">
    <property type="protein sequence ID" value="KAF2469566.1"/>
    <property type="molecule type" value="Genomic_DNA"/>
</dbReference>
<protein>
    <submittedName>
        <fullName evidence="1">Uncharacterized protein</fullName>
    </submittedName>
</protein>
<keyword evidence="2" id="KW-1185">Reference proteome</keyword>
<accession>A0ACB6QTS8</accession>
<sequence>MARDKNKEKKSFSGFFKNLRRPSEAIPASPSHQAGSSEPSSLPTPTVTSEPSAFVPHSSNSSRNAESSPMPRKAIGLIELTGQDECSGPASERGWADIVAIHGIGGDAYRTWTASNGALWLSDFLPKDIENVRVFSFGYDARVWPTRAKGTVESFARSLLNDLRIMWMERGKEERPLIFVCHSMGGIVLKKAFIIARLSSEGEYPFMRQSVKGIIFMGTPHQGSEAVKWPQLLANLVDFGLYFGSSWTGKTRKDLLEDLAKDSKPLELMATEFVNQIGEIQIVSCVEQRATPPLSSEIVCRQSALLNLPGERIIMMDGCDHRTMCQFPNVLDRNYRRIRSEIKELLGLL</sequence>
<dbReference type="Proteomes" id="UP000799755">
    <property type="component" value="Unassembled WGS sequence"/>
</dbReference>
<name>A0ACB6QTS8_9PLEO</name>
<organism evidence="1 2">
    <name type="scientific">Lindgomyces ingoldianus</name>
    <dbReference type="NCBI Taxonomy" id="673940"/>
    <lineage>
        <taxon>Eukaryota</taxon>
        <taxon>Fungi</taxon>
        <taxon>Dikarya</taxon>
        <taxon>Ascomycota</taxon>
        <taxon>Pezizomycotina</taxon>
        <taxon>Dothideomycetes</taxon>
        <taxon>Pleosporomycetidae</taxon>
        <taxon>Pleosporales</taxon>
        <taxon>Lindgomycetaceae</taxon>
        <taxon>Lindgomyces</taxon>
    </lineage>
</organism>
<comment type="caution">
    <text evidence="1">The sequence shown here is derived from an EMBL/GenBank/DDBJ whole genome shotgun (WGS) entry which is preliminary data.</text>
</comment>
<gene>
    <name evidence="1" type="ORF">BDR25DRAFT_343591</name>
</gene>
<evidence type="ECO:0000313" key="2">
    <source>
        <dbReference type="Proteomes" id="UP000799755"/>
    </source>
</evidence>
<reference evidence="1" key="1">
    <citation type="journal article" date="2020" name="Stud. Mycol.">
        <title>101 Dothideomycetes genomes: a test case for predicting lifestyles and emergence of pathogens.</title>
        <authorList>
            <person name="Haridas S."/>
            <person name="Albert R."/>
            <person name="Binder M."/>
            <person name="Bloem J."/>
            <person name="Labutti K."/>
            <person name="Salamov A."/>
            <person name="Andreopoulos B."/>
            <person name="Baker S."/>
            <person name="Barry K."/>
            <person name="Bills G."/>
            <person name="Bluhm B."/>
            <person name="Cannon C."/>
            <person name="Castanera R."/>
            <person name="Culley D."/>
            <person name="Daum C."/>
            <person name="Ezra D."/>
            <person name="Gonzalez J."/>
            <person name="Henrissat B."/>
            <person name="Kuo A."/>
            <person name="Liang C."/>
            <person name="Lipzen A."/>
            <person name="Lutzoni F."/>
            <person name="Magnuson J."/>
            <person name="Mondo S."/>
            <person name="Nolan M."/>
            <person name="Ohm R."/>
            <person name="Pangilinan J."/>
            <person name="Park H.-J."/>
            <person name="Ramirez L."/>
            <person name="Alfaro M."/>
            <person name="Sun H."/>
            <person name="Tritt A."/>
            <person name="Yoshinaga Y."/>
            <person name="Zwiers L.-H."/>
            <person name="Turgeon B."/>
            <person name="Goodwin S."/>
            <person name="Spatafora J."/>
            <person name="Crous P."/>
            <person name="Grigoriev I."/>
        </authorList>
    </citation>
    <scope>NUCLEOTIDE SEQUENCE</scope>
    <source>
        <strain evidence="1">ATCC 200398</strain>
    </source>
</reference>
<evidence type="ECO:0000313" key="1">
    <source>
        <dbReference type="EMBL" id="KAF2469566.1"/>
    </source>
</evidence>
<proteinExistence type="predicted"/>